<name>A0A6C0I9A3_9ZZZZ</name>
<dbReference type="EMBL" id="MN740126">
    <property type="protein sequence ID" value="QHT88916.1"/>
    <property type="molecule type" value="Genomic_DNA"/>
</dbReference>
<dbReference type="AlphaFoldDB" id="A0A6C0I9A3"/>
<reference evidence="1" key="1">
    <citation type="journal article" date="2020" name="Nature">
        <title>Giant virus diversity and host interactions through global metagenomics.</title>
        <authorList>
            <person name="Schulz F."/>
            <person name="Roux S."/>
            <person name="Paez-Espino D."/>
            <person name="Jungbluth S."/>
            <person name="Walsh D.A."/>
            <person name="Denef V.J."/>
            <person name="McMahon K.D."/>
            <person name="Konstantinidis K.T."/>
            <person name="Eloe-Fadrosh E.A."/>
            <person name="Kyrpides N.C."/>
            <person name="Woyke T."/>
        </authorList>
    </citation>
    <scope>NUCLEOTIDE SEQUENCE</scope>
    <source>
        <strain evidence="1">GVMAG-M-3300023184-51</strain>
    </source>
</reference>
<sequence>MCIFLIFYNNKFFPKSKKENGFWTFLKMSKKRGQKCFWKMMKSHVVTDLVTCLF</sequence>
<protein>
    <submittedName>
        <fullName evidence="1">Uncharacterized protein</fullName>
    </submittedName>
</protein>
<proteinExistence type="predicted"/>
<accession>A0A6C0I9A3</accession>
<organism evidence="1">
    <name type="scientific">viral metagenome</name>
    <dbReference type="NCBI Taxonomy" id="1070528"/>
    <lineage>
        <taxon>unclassified sequences</taxon>
        <taxon>metagenomes</taxon>
        <taxon>organismal metagenomes</taxon>
    </lineage>
</organism>
<evidence type="ECO:0000313" key="1">
    <source>
        <dbReference type="EMBL" id="QHT88916.1"/>
    </source>
</evidence>